<keyword evidence="6" id="KW-0411">Iron-sulfur</keyword>
<name>A0ABD4SAZ8_9LACO</name>
<keyword evidence="2" id="KW-0004">4Fe-4S</keyword>
<dbReference type="InterPro" id="IPR013785">
    <property type="entry name" value="Aldolase_TIM"/>
</dbReference>
<evidence type="ECO:0000256" key="5">
    <source>
        <dbReference type="ARBA" id="ARBA00023004"/>
    </source>
</evidence>
<protein>
    <submittedName>
        <fullName evidence="8">Anaerobic ribonucleoside-triphosphate reductase activating protein</fullName>
    </submittedName>
</protein>
<dbReference type="RefSeq" id="WP_231523505.1">
    <property type="nucleotide sequence ID" value="NZ_JAJNUD010000010.1"/>
</dbReference>
<dbReference type="GO" id="GO:0051539">
    <property type="term" value="F:4 iron, 4 sulfur cluster binding"/>
    <property type="evidence" value="ECO:0007669"/>
    <property type="project" value="UniProtKB-KW"/>
</dbReference>
<evidence type="ECO:0000256" key="3">
    <source>
        <dbReference type="ARBA" id="ARBA00022691"/>
    </source>
</evidence>
<evidence type="ECO:0000313" key="8">
    <source>
        <dbReference type="EMBL" id="MCD5518021.1"/>
    </source>
</evidence>
<dbReference type="InterPro" id="IPR034457">
    <property type="entry name" value="Organic_radical-activating"/>
</dbReference>
<dbReference type="SFLD" id="SFLDF00299">
    <property type="entry name" value="anaerobic_ribonucleoside-triph"/>
    <property type="match status" value="1"/>
</dbReference>
<dbReference type="Pfam" id="PF13353">
    <property type="entry name" value="Fer4_12"/>
    <property type="match status" value="1"/>
</dbReference>
<keyword evidence="4" id="KW-0479">Metal-binding</keyword>
<evidence type="ECO:0000256" key="6">
    <source>
        <dbReference type="ARBA" id="ARBA00023014"/>
    </source>
</evidence>
<dbReference type="PANTHER" id="PTHR30352:SF2">
    <property type="entry name" value="ANAEROBIC RIBONUCLEOSIDE-TRIPHOSPHATE REDUCTASE-ACTIVATING PROTEIN"/>
    <property type="match status" value="1"/>
</dbReference>
<dbReference type="InterPro" id="IPR058240">
    <property type="entry name" value="rSAM_sf"/>
</dbReference>
<dbReference type="PANTHER" id="PTHR30352">
    <property type="entry name" value="PYRUVATE FORMATE-LYASE-ACTIVATING ENZYME"/>
    <property type="match status" value="1"/>
</dbReference>
<feature type="compositionally biased region" description="Basic residues" evidence="7">
    <location>
        <begin position="45"/>
        <end position="54"/>
    </location>
</feature>
<dbReference type="InterPro" id="IPR007197">
    <property type="entry name" value="rSAM"/>
</dbReference>
<dbReference type="AlphaFoldDB" id="A0ABD4SAZ8"/>
<evidence type="ECO:0000256" key="1">
    <source>
        <dbReference type="ARBA" id="ARBA00001966"/>
    </source>
</evidence>
<comment type="cofactor">
    <cofactor evidence="1">
        <name>[4Fe-4S] cluster</name>
        <dbReference type="ChEBI" id="CHEBI:49883"/>
    </cofactor>
</comment>
<gene>
    <name evidence="8" type="primary">nrdG</name>
    <name evidence="8" type="ORF">LOB39_05480</name>
</gene>
<dbReference type="SUPFAM" id="SSF102114">
    <property type="entry name" value="Radical SAM enzymes"/>
    <property type="match status" value="1"/>
</dbReference>
<dbReference type="InterPro" id="IPR012837">
    <property type="entry name" value="NrdG"/>
</dbReference>
<feature type="region of interest" description="Disordered" evidence="7">
    <location>
        <begin position="37"/>
        <end position="62"/>
    </location>
</feature>
<dbReference type="SFLD" id="SFLDG01066">
    <property type="entry name" value="organic_radical-activating_enz"/>
    <property type="match status" value="1"/>
</dbReference>
<dbReference type="GO" id="GO:0046872">
    <property type="term" value="F:metal ion binding"/>
    <property type="evidence" value="ECO:0007669"/>
    <property type="project" value="UniProtKB-KW"/>
</dbReference>
<dbReference type="EMBL" id="JAJNUD010000010">
    <property type="protein sequence ID" value="MCD5518021.1"/>
    <property type="molecule type" value="Genomic_DNA"/>
</dbReference>
<keyword evidence="3" id="KW-0949">S-adenosyl-L-methionine</keyword>
<organism evidence="8 9">
    <name type="scientific">Lactobacillus delbrueckii subsp. allosunkii</name>
    <dbReference type="NCBI Taxonomy" id="1050107"/>
    <lineage>
        <taxon>Bacteria</taxon>
        <taxon>Bacillati</taxon>
        <taxon>Bacillota</taxon>
        <taxon>Bacilli</taxon>
        <taxon>Lactobacillales</taxon>
        <taxon>Lactobacillaceae</taxon>
        <taxon>Lactobacillus</taxon>
    </lineage>
</organism>
<evidence type="ECO:0000256" key="2">
    <source>
        <dbReference type="ARBA" id="ARBA00022485"/>
    </source>
</evidence>
<sequence length="240" mass="27623">MPEKDKNQQEGPDVRDNLIRISVGGETVFVDANQYKAKNAGQTAKPRKMKRQPKNPKPGEWISKDYSKHKIADYKPFNFVDGEGVRCSLYVSGCLFDCPGCYNLAAQNFNYGRPYTQELEDQIIADIGQSYVQGLTLLGGEPFLNTWVCNRIIDRVRAEYGHSKDIWSWSGYTWEELLKETPDKVEMLKKLDILVDGRFMDNLKDLTLQFRGSSNQRIIDVQKSLKTPDLHPVIWDKLQR</sequence>
<dbReference type="SFLD" id="SFLDG01063">
    <property type="entry name" value="activating_enzymes__group_1"/>
    <property type="match status" value="1"/>
</dbReference>
<evidence type="ECO:0000256" key="4">
    <source>
        <dbReference type="ARBA" id="ARBA00022723"/>
    </source>
</evidence>
<dbReference type="SFLD" id="SFLDS00029">
    <property type="entry name" value="Radical_SAM"/>
    <property type="match status" value="1"/>
</dbReference>
<evidence type="ECO:0000313" key="9">
    <source>
        <dbReference type="Proteomes" id="UP001320314"/>
    </source>
</evidence>
<dbReference type="NCBIfam" id="TIGR02491">
    <property type="entry name" value="NrdG"/>
    <property type="match status" value="1"/>
</dbReference>
<keyword evidence="5" id="KW-0408">Iron</keyword>
<evidence type="ECO:0000256" key="7">
    <source>
        <dbReference type="SAM" id="MobiDB-lite"/>
    </source>
</evidence>
<accession>A0ABD4SAZ8</accession>
<proteinExistence type="predicted"/>
<comment type="caution">
    <text evidence="8">The sequence shown here is derived from an EMBL/GenBank/DDBJ whole genome shotgun (WGS) entry which is preliminary data.</text>
</comment>
<dbReference type="Proteomes" id="UP001320314">
    <property type="component" value="Unassembled WGS sequence"/>
</dbReference>
<reference evidence="8 9" key="1">
    <citation type="submission" date="2021-12" db="EMBL/GenBank/DDBJ databases">
        <title>Antimicrobial susceptibility of Lactobacillus delbrueckii subsp. lactis obtained from milk products and other habitats.</title>
        <authorList>
            <person name="Shani N."/>
        </authorList>
    </citation>
    <scope>NUCLEOTIDE SEQUENCE [LARGE SCALE GENOMIC DNA]</scope>
    <source>
        <strain evidence="8 9">CIRM BIA 266</strain>
    </source>
</reference>
<dbReference type="Gene3D" id="3.20.20.70">
    <property type="entry name" value="Aldolase class I"/>
    <property type="match status" value="1"/>
</dbReference>